<proteinExistence type="predicted"/>
<reference evidence="1" key="1">
    <citation type="journal article" date="2014" name="Front. Microbiol.">
        <title>High frequency of phylogenetically diverse reductive dehalogenase-homologous genes in deep subseafloor sedimentary metagenomes.</title>
        <authorList>
            <person name="Kawai M."/>
            <person name="Futagami T."/>
            <person name="Toyoda A."/>
            <person name="Takaki Y."/>
            <person name="Nishi S."/>
            <person name="Hori S."/>
            <person name="Arai W."/>
            <person name="Tsubouchi T."/>
            <person name="Morono Y."/>
            <person name="Uchiyama I."/>
            <person name="Ito T."/>
            <person name="Fujiyama A."/>
            <person name="Inagaki F."/>
            <person name="Takami H."/>
        </authorList>
    </citation>
    <scope>NUCLEOTIDE SEQUENCE</scope>
    <source>
        <strain evidence="1">Expedition CK06-06</strain>
    </source>
</reference>
<dbReference type="AlphaFoldDB" id="X1IRP1"/>
<evidence type="ECO:0000313" key="1">
    <source>
        <dbReference type="EMBL" id="GAH85111.1"/>
    </source>
</evidence>
<protein>
    <submittedName>
        <fullName evidence="1">Uncharacterized protein</fullName>
    </submittedName>
</protein>
<dbReference type="EMBL" id="BARU01037155">
    <property type="protein sequence ID" value="GAH85111.1"/>
    <property type="molecule type" value="Genomic_DNA"/>
</dbReference>
<organism evidence="1">
    <name type="scientific">marine sediment metagenome</name>
    <dbReference type="NCBI Taxonomy" id="412755"/>
    <lineage>
        <taxon>unclassified sequences</taxon>
        <taxon>metagenomes</taxon>
        <taxon>ecological metagenomes</taxon>
    </lineage>
</organism>
<feature type="non-terminal residue" evidence="1">
    <location>
        <position position="1"/>
    </location>
</feature>
<feature type="non-terminal residue" evidence="1">
    <location>
        <position position="249"/>
    </location>
</feature>
<name>X1IRP1_9ZZZZ</name>
<gene>
    <name evidence="1" type="ORF">S03H2_57938</name>
</gene>
<comment type="caution">
    <text evidence="1">The sequence shown here is derived from an EMBL/GenBank/DDBJ whole genome shotgun (WGS) entry which is preliminary data.</text>
</comment>
<accession>X1IRP1</accession>
<sequence length="249" mass="27688">LLTGIGGTALFKPKPAHAVIPVTDWLQHAKEYILDTALRMVAKMAVQKMVSDISQWARGGFRDDNQPFAVTNWSQYLKTAVDVGSSIFINELGAAELCLPFRDVIGRRLGLGALNMQLPTYQYYANCTIEDIIENAEEFWENPSIAMYGWGTWTALSQPQNNIYGSFLLGAERRAELEEEAREAKKTEATVSGGYKSDVICTKTDKQKCMDNCPGAEDEPEFQNCIKNCEKANIGICIQEQLKTTGSEI</sequence>